<proteinExistence type="predicted"/>
<name>A0ABP6UU56_9FLAO</name>
<feature type="signal peptide" evidence="1">
    <location>
        <begin position="1"/>
        <end position="17"/>
    </location>
</feature>
<protein>
    <recommendedName>
        <fullName evidence="4">TonB C-terminal domain-containing protein</fullName>
    </recommendedName>
</protein>
<evidence type="ECO:0000313" key="2">
    <source>
        <dbReference type="EMBL" id="GAA3520804.1"/>
    </source>
</evidence>
<sequence>MKKILVAAMLCVAFGNAYPVLNEFNTDKKKGKKENKKEEDKLSAGNNLTSRNFHSIKKWKMTIVYNSGEVISKTITINKNASTSTMDAAFEEAEKYVKTLKKVREYRVSPVSGSSIILLAGN</sequence>
<organism evidence="2 3">
    <name type="scientific">Aquimarina addita</name>
    <dbReference type="NCBI Taxonomy" id="870485"/>
    <lineage>
        <taxon>Bacteria</taxon>
        <taxon>Pseudomonadati</taxon>
        <taxon>Bacteroidota</taxon>
        <taxon>Flavobacteriia</taxon>
        <taxon>Flavobacteriales</taxon>
        <taxon>Flavobacteriaceae</taxon>
        <taxon>Aquimarina</taxon>
    </lineage>
</organism>
<accession>A0ABP6UU56</accession>
<keyword evidence="1" id="KW-0732">Signal</keyword>
<reference evidence="3" key="1">
    <citation type="journal article" date="2019" name="Int. J. Syst. Evol. Microbiol.">
        <title>The Global Catalogue of Microorganisms (GCM) 10K type strain sequencing project: providing services to taxonomists for standard genome sequencing and annotation.</title>
        <authorList>
            <consortium name="The Broad Institute Genomics Platform"/>
            <consortium name="The Broad Institute Genome Sequencing Center for Infectious Disease"/>
            <person name="Wu L."/>
            <person name="Ma J."/>
        </authorList>
    </citation>
    <scope>NUCLEOTIDE SEQUENCE [LARGE SCALE GENOMIC DNA]</scope>
    <source>
        <strain evidence="3">JCM 17106</strain>
    </source>
</reference>
<keyword evidence="3" id="KW-1185">Reference proteome</keyword>
<evidence type="ECO:0000313" key="3">
    <source>
        <dbReference type="Proteomes" id="UP001500459"/>
    </source>
</evidence>
<comment type="caution">
    <text evidence="2">The sequence shown here is derived from an EMBL/GenBank/DDBJ whole genome shotgun (WGS) entry which is preliminary data.</text>
</comment>
<gene>
    <name evidence="2" type="ORF">GCM10022393_38850</name>
</gene>
<dbReference type="Proteomes" id="UP001500459">
    <property type="component" value="Unassembled WGS sequence"/>
</dbReference>
<dbReference type="RefSeq" id="WP_344930306.1">
    <property type="nucleotide sequence ID" value="NZ_BAABCW010000024.1"/>
</dbReference>
<feature type="chain" id="PRO_5045085747" description="TonB C-terminal domain-containing protein" evidence="1">
    <location>
        <begin position="18"/>
        <end position="122"/>
    </location>
</feature>
<dbReference type="EMBL" id="BAABCW010000024">
    <property type="protein sequence ID" value="GAA3520804.1"/>
    <property type="molecule type" value="Genomic_DNA"/>
</dbReference>
<evidence type="ECO:0000256" key="1">
    <source>
        <dbReference type="SAM" id="SignalP"/>
    </source>
</evidence>
<evidence type="ECO:0008006" key="4">
    <source>
        <dbReference type="Google" id="ProtNLM"/>
    </source>
</evidence>